<evidence type="ECO:0000313" key="2">
    <source>
        <dbReference type="Proteomes" id="UP000001034"/>
    </source>
</evidence>
<dbReference type="KEGG" id="vg:6369757"/>
<dbReference type="GeneID" id="6369757"/>
<protein>
    <submittedName>
        <fullName evidence="1">Uncharacterized protein</fullName>
    </submittedName>
</protein>
<sequence>MALTYEELLHMKHTLDTTRDDDRGHHYLPEKYSQDLSKCINLVNRELRALKKVKDLQAIGRAKLGVAK</sequence>
<dbReference type="RefSeq" id="YP_001949911.1">
    <property type="nucleotide sequence ID" value="NC_010811.2"/>
</dbReference>
<reference evidence="1 2" key="1">
    <citation type="journal article" date="2010" name="Virology">
        <title>A jumbo phage infecting the phytopathogen Ralstonia solanacearum defines a new lineage of the Myoviridae family.</title>
        <authorList>
            <person name="Yamada T."/>
            <person name="Satoh S."/>
            <person name="Ishikawa H."/>
            <person name="Fujiwara A."/>
            <person name="Kawasaki T."/>
            <person name="Fujie M."/>
            <person name="Ogata H."/>
        </authorList>
    </citation>
    <scope>NUCLEOTIDE SEQUENCE [LARGE SCALE GENOMIC DNA]</scope>
</reference>
<organism evidence="1 2">
    <name type="scientific">Ralstonia phage phiRSL1</name>
    <dbReference type="NCBI Taxonomy" id="1980924"/>
    <lineage>
        <taxon>Viruses</taxon>
        <taxon>Duplodnaviria</taxon>
        <taxon>Heunggongvirae</taxon>
        <taxon>Uroviricota</taxon>
        <taxon>Caudoviricetes</taxon>
        <taxon>Mieseafarmvirus</taxon>
        <taxon>Mieseafarmvirus RSL1</taxon>
    </lineage>
</organism>
<evidence type="ECO:0000313" key="1">
    <source>
        <dbReference type="EMBL" id="BAG41481.1"/>
    </source>
</evidence>
<dbReference type="Proteomes" id="UP000001034">
    <property type="component" value="Segment"/>
</dbReference>
<name>B2ZXQ6_9CAUD</name>
<proteinExistence type="predicted"/>
<accession>B2ZXQ6</accession>
<keyword evidence="2" id="KW-1185">Reference proteome</keyword>
<dbReference type="EMBL" id="AB366653">
    <property type="protein sequence ID" value="BAG41481.1"/>
    <property type="molecule type" value="Genomic_DNA"/>
</dbReference>